<name>A0AAD4R1Q8_9BILA</name>
<dbReference type="EMBL" id="JAKKPZ010000075">
    <property type="protein sequence ID" value="KAI1703853.1"/>
    <property type="molecule type" value="Genomic_DNA"/>
</dbReference>
<dbReference type="Proteomes" id="UP001201812">
    <property type="component" value="Unassembled WGS sequence"/>
</dbReference>
<protein>
    <submittedName>
        <fullName evidence="1">Uncharacterized protein</fullName>
    </submittedName>
</protein>
<organism evidence="1 2">
    <name type="scientific">Ditylenchus destructor</name>
    <dbReference type="NCBI Taxonomy" id="166010"/>
    <lineage>
        <taxon>Eukaryota</taxon>
        <taxon>Metazoa</taxon>
        <taxon>Ecdysozoa</taxon>
        <taxon>Nematoda</taxon>
        <taxon>Chromadorea</taxon>
        <taxon>Rhabditida</taxon>
        <taxon>Tylenchina</taxon>
        <taxon>Tylenchomorpha</taxon>
        <taxon>Sphaerularioidea</taxon>
        <taxon>Anguinidae</taxon>
        <taxon>Anguininae</taxon>
        <taxon>Ditylenchus</taxon>
    </lineage>
</organism>
<sequence>MTTRNVCEHCSYQSRFAAILDTKWPTSRSFQQSLFSRKCVMQLCQPSPFFHSIIPIEANRPLNSPMSKPLFALHKIAGLCDSHGILLGFVGHSGCHDEAN</sequence>
<reference evidence="1" key="1">
    <citation type="submission" date="2022-01" db="EMBL/GenBank/DDBJ databases">
        <title>Genome Sequence Resource for Two Populations of Ditylenchus destructor, the Migratory Endoparasitic Phytonematode.</title>
        <authorList>
            <person name="Zhang H."/>
            <person name="Lin R."/>
            <person name="Xie B."/>
        </authorList>
    </citation>
    <scope>NUCLEOTIDE SEQUENCE</scope>
    <source>
        <strain evidence="1">BazhouSP</strain>
    </source>
</reference>
<proteinExistence type="predicted"/>
<evidence type="ECO:0000313" key="2">
    <source>
        <dbReference type="Proteomes" id="UP001201812"/>
    </source>
</evidence>
<accession>A0AAD4R1Q8</accession>
<keyword evidence="2" id="KW-1185">Reference proteome</keyword>
<gene>
    <name evidence="1" type="ORF">DdX_14596</name>
</gene>
<dbReference type="AlphaFoldDB" id="A0AAD4R1Q8"/>
<evidence type="ECO:0000313" key="1">
    <source>
        <dbReference type="EMBL" id="KAI1703853.1"/>
    </source>
</evidence>
<comment type="caution">
    <text evidence="1">The sequence shown here is derived from an EMBL/GenBank/DDBJ whole genome shotgun (WGS) entry which is preliminary data.</text>
</comment>